<keyword evidence="1" id="KW-0812">Transmembrane</keyword>
<feature type="domain" description="SH3b" evidence="2">
    <location>
        <begin position="112"/>
        <end position="183"/>
    </location>
</feature>
<organism evidence="3 4">
    <name type="scientific">Paracoccus fontiphilus</name>
    <dbReference type="NCBI Taxonomy" id="1815556"/>
    <lineage>
        <taxon>Bacteria</taxon>
        <taxon>Pseudomonadati</taxon>
        <taxon>Pseudomonadota</taxon>
        <taxon>Alphaproteobacteria</taxon>
        <taxon>Rhodobacterales</taxon>
        <taxon>Paracoccaceae</taxon>
        <taxon>Paracoccus</taxon>
    </lineage>
</organism>
<proteinExistence type="predicted"/>
<gene>
    <name evidence="3" type="ORF">ACFOD7_16120</name>
</gene>
<dbReference type="Gene3D" id="2.30.30.40">
    <property type="entry name" value="SH3 Domains"/>
    <property type="match status" value="1"/>
</dbReference>
<keyword evidence="4" id="KW-1185">Reference proteome</keyword>
<evidence type="ECO:0000313" key="4">
    <source>
        <dbReference type="Proteomes" id="UP001595557"/>
    </source>
</evidence>
<comment type="caution">
    <text evidence="3">The sequence shown here is derived from an EMBL/GenBank/DDBJ whole genome shotgun (WGS) entry which is preliminary data.</text>
</comment>
<dbReference type="Pfam" id="PF08239">
    <property type="entry name" value="SH3_3"/>
    <property type="match status" value="1"/>
</dbReference>
<feature type="transmembrane region" description="Helical" evidence="1">
    <location>
        <begin position="39"/>
        <end position="61"/>
    </location>
</feature>
<sequence>MVCLPLLASGYLANAVELDSEGLSGVDWRFGDHRRSANLTGISIGFMLILYPGGTAMFRRLGAPHTSTFPHGFAAIPVLGFAGGALLSGAALAQSLDVPVVIPPSDGQMADCATSTVSGLDPTGDNFLAVRSGPGTKHRKIDEIHSGDIVYTCDARGDWFGIRYPGKDGKSGWVHGRYLTPLAG</sequence>
<evidence type="ECO:0000256" key="1">
    <source>
        <dbReference type="SAM" id="Phobius"/>
    </source>
</evidence>
<dbReference type="EMBL" id="JBHRTE010000074">
    <property type="protein sequence ID" value="MFC3169578.1"/>
    <property type="molecule type" value="Genomic_DNA"/>
</dbReference>
<dbReference type="InterPro" id="IPR003646">
    <property type="entry name" value="SH3-like_bac-type"/>
</dbReference>
<dbReference type="PROSITE" id="PS51781">
    <property type="entry name" value="SH3B"/>
    <property type="match status" value="1"/>
</dbReference>
<dbReference type="RefSeq" id="WP_377707265.1">
    <property type="nucleotide sequence ID" value="NZ_JBHRTE010000074.1"/>
</dbReference>
<reference evidence="4" key="1">
    <citation type="journal article" date="2019" name="Int. J. Syst. Evol. Microbiol.">
        <title>The Global Catalogue of Microorganisms (GCM) 10K type strain sequencing project: providing services to taxonomists for standard genome sequencing and annotation.</title>
        <authorList>
            <consortium name="The Broad Institute Genomics Platform"/>
            <consortium name="The Broad Institute Genome Sequencing Center for Infectious Disease"/>
            <person name="Wu L."/>
            <person name="Ma J."/>
        </authorList>
    </citation>
    <scope>NUCLEOTIDE SEQUENCE [LARGE SCALE GENOMIC DNA]</scope>
    <source>
        <strain evidence="4">KCTC 52239</strain>
    </source>
</reference>
<keyword evidence="1" id="KW-1133">Transmembrane helix</keyword>
<feature type="transmembrane region" description="Helical" evidence="1">
    <location>
        <begin position="73"/>
        <end position="93"/>
    </location>
</feature>
<dbReference type="SMART" id="SM00287">
    <property type="entry name" value="SH3b"/>
    <property type="match status" value="1"/>
</dbReference>
<dbReference type="Proteomes" id="UP001595557">
    <property type="component" value="Unassembled WGS sequence"/>
</dbReference>
<name>A0ABV7IHS5_9RHOB</name>
<keyword evidence="1" id="KW-0472">Membrane</keyword>
<protein>
    <submittedName>
        <fullName evidence="3">SH3 domain-containing protein</fullName>
    </submittedName>
</protein>
<evidence type="ECO:0000313" key="3">
    <source>
        <dbReference type="EMBL" id="MFC3169578.1"/>
    </source>
</evidence>
<evidence type="ECO:0000259" key="2">
    <source>
        <dbReference type="PROSITE" id="PS51781"/>
    </source>
</evidence>
<accession>A0ABV7IHS5</accession>